<feature type="domain" description="Peptidase S8/S53" evidence="12">
    <location>
        <begin position="546"/>
        <end position="588"/>
    </location>
</feature>
<dbReference type="InterPro" id="IPR036852">
    <property type="entry name" value="Peptidase_S8/S53_dom_sf"/>
</dbReference>
<dbReference type="PRINTS" id="PR00723">
    <property type="entry name" value="SUBTILISIN"/>
</dbReference>
<comment type="catalytic activity">
    <reaction evidence="6">
        <text>Hydrolysis of proteins with broad specificity for peptide bonds, and a preference for a large uncharged residue in P1. Hydrolyzes peptide amides.</text>
        <dbReference type="EC" id="3.4.21.62"/>
    </reaction>
</comment>
<dbReference type="Gene3D" id="3.50.30.30">
    <property type="match status" value="1"/>
</dbReference>
<dbReference type="Gene3D" id="3.30.70.80">
    <property type="entry name" value="Peptidase S8 propeptide/proteinase inhibitor I9"/>
    <property type="match status" value="1"/>
</dbReference>
<keyword evidence="2" id="KW-0134">Cell wall</keyword>
<evidence type="ECO:0000256" key="2">
    <source>
        <dbReference type="ARBA" id="ARBA00022512"/>
    </source>
</evidence>
<dbReference type="InterPro" id="IPR037045">
    <property type="entry name" value="S8pro/Inhibitor_I9_sf"/>
</dbReference>
<feature type="active site" description="Charge relay system" evidence="8 9">
    <location>
        <position position="191"/>
    </location>
</feature>
<dbReference type="PROSITE" id="PS51892">
    <property type="entry name" value="SUBTILASE"/>
    <property type="match status" value="1"/>
</dbReference>
<feature type="signal peptide" evidence="11">
    <location>
        <begin position="1"/>
        <end position="17"/>
    </location>
</feature>
<dbReference type="Gene3D" id="3.40.50.200">
    <property type="entry name" value="Peptidase S8/S53 domain"/>
    <property type="match status" value="1"/>
</dbReference>
<proteinExistence type="inferred from homology"/>
<feature type="active site" description="Charge relay system" evidence="8 9">
    <location>
        <position position="267"/>
    </location>
</feature>
<evidence type="ECO:0000256" key="6">
    <source>
        <dbReference type="ARBA" id="ARBA00023529"/>
    </source>
</evidence>
<dbReference type="SUPFAM" id="SSF54897">
    <property type="entry name" value="Protease propeptides/inhibitors"/>
    <property type="match status" value="1"/>
</dbReference>
<gene>
    <name evidence="14" type="ORF">Cvel_7632</name>
</gene>
<feature type="active site" description="Charge relay system" evidence="8 9">
    <location>
        <position position="555"/>
    </location>
</feature>
<dbReference type="InterPro" id="IPR050131">
    <property type="entry name" value="Peptidase_S8_subtilisin-like"/>
</dbReference>
<evidence type="ECO:0000256" key="4">
    <source>
        <dbReference type="ARBA" id="ARBA00022801"/>
    </source>
</evidence>
<evidence type="ECO:0000259" key="13">
    <source>
        <dbReference type="Pfam" id="PF02225"/>
    </source>
</evidence>
<comment type="similarity">
    <text evidence="1 9">Belongs to the peptidase S8 family.</text>
</comment>
<dbReference type="EC" id="3.4.21.62" evidence="7"/>
<feature type="compositionally biased region" description="Pro residues" evidence="10">
    <location>
        <begin position="663"/>
        <end position="677"/>
    </location>
</feature>
<dbReference type="PANTHER" id="PTHR43806">
    <property type="entry name" value="PEPTIDASE S8"/>
    <property type="match status" value="1"/>
</dbReference>
<evidence type="ECO:0000256" key="9">
    <source>
        <dbReference type="PROSITE-ProRule" id="PRU01240"/>
    </source>
</evidence>
<evidence type="ECO:0000256" key="11">
    <source>
        <dbReference type="SAM" id="SignalP"/>
    </source>
</evidence>
<evidence type="ECO:0000259" key="12">
    <source>
        <dbReference type="Pfam" id="PF00082"/>
    </source>
</evidence>
<protein>
    <recommendedName>
        <fullName evidence="7">subtilisin</fullName>
        <ecNumber evidence="7">3.4.21.62</ecNumber>
    </recommendedName>
</protein>
<dbReference type="InterPro" id="IPR023828">
    <property type="entry name" value="Peptidase_S8_Ser-AS"/>
</dbReference>
<dbReference type="VEuPathDB" id="CryptoDB:Cvel_7632"/>
<evidence type="ECO:0000256" key="5">
    <source>
        <dbReference type="ARBA" id="ARBA00022825"/>
    </source>
</evidence>
<dbReference type="PANTHER" id="PTHR43806:SF11">
    <property type="entry name" value="CEREVISIN-RELATED"/>
    <property type="match status" value="1"/>
</dbReference>
<dbReference type="GO" id="GO:0005615">
    <property type="term" value="C:extracellular space"/>
    <property type="evidence" value="ECO:0007669"/>
    <property type="project" value="TreeGrafter"/>
</dbReference>
<dbReference type="GO" id="GO:0006508">
    <property type="term" value="P:proteolysis"/>
    <property type="evidence" value="ECO:0007669"/>
    <property type="project" value="UniProtKB-KW"/>
</dbReference>
<organism evidence="14">
    <name type="scientific">Chromera velia CCMP2878</name>
    <dbReference type="NCBI Taxonomy" id="1169474"/>
    <lineage>
        <taxon>Eukaryota</taxon>
        <taxon>Sar</taxon>
        <taxon>Alveolata</taxon>
        <taxon>Colpodellida</taxon>
        <taxon>Chromeraceae</taxon>
        <taxon>Chromera</taxon>
    </lineage>
</organism>
<evidence type="ECO:0000313" key="14">
    <source>
        <dbReference type="EMBL" id="CEM45751.1"/>
    </source>
</evidence>
<keyword evidence="4 9" id="KW-0378">Hydrolase</keyword>
<feature type="domain" description="PA" evidence="13">
    <location>
        <begin position="444"/>
        <end position="526"/>
    </location>
</feature>
<evidence type="ECO:0000256" key="10">
    <source>
        <dbReference type="SAM" id="MobiDB-lite"/>
    </source>
</evidence>
<accession>A0A0G4HNJ9</accession>
<evidence type="ECO:0000256" key="3">
    <source>
        <dbReference type="ARBA" id="ARBA00022670"/>
    </source>
</evidence>
<evidence type="ECO:0000256" key="8">
    <source>
        <dbReference type="PIRSR" id="PIRSR615500-1"/>
    </source>
</evidence>
<feature type="domain" description="Peptidase S8/S53" evidence="12">
    <location>
        <begin position="185"/>
        <end position="409"/>
    </location>
</feature>
<keyword evidence="2" id="KW-0964">Secreted</keyword>
<name>A0A0G4HNJ9_9ALVE</name>
<dbReference type="InterPro" id="IPR000209">
    <property type="entry name" value="Peptidase_S8/S53_dom"/>
</dbReference>
<dbReference type="GO" id="GO:0004252">
    <property type="term" value="F:serine-type endopeptidase activity"/>
    <property type="evidence" value="ECO:0007669"/>
    <property type="project" value="UniProtKB-UniRule"/>
</dbReference>
<keyword evidence="11" id="KW-0732">Signal</keyword>
<dbReference type="InterPro" id="IPR003137">
    <property type="entry name" value="PA_domain"/>
</dbReference>
<dbReference type="EMBL" id="CDMZ01003269">
    <property type="protein sequence ID" value="CEM45751.1"/>
    <property type="molecule type" value="Genomic_DNA"/>
</dbReference>
<reference evidence="14" key="1">
    <citation type="submission" date="2014-11" db="EMBL/GenBank/DDBJ databases">
        <authorList>
            <person name="Otto D Thomas"/>
            <person name="Naeem Raeece"/>
        </authorList>
    </citation>
    <scope>NUCLEOTIDE SEQUENCE</scope>
</reference>
<evidence type="ECO:0000256" key="7">
    <source>
        <dbReference type="ARBA" id="ARBA00023619"/>
    </source>
</evidence>
<feature type="region of interest" description="Disordered" evidence="10">
    <location>
        <begin position="641"/>
        <end position="677"/>
    </location>
</feature>
<keyword evidence="3 9" id="KW-0645">Protease</keyword>
<dbReference type="PhylomeDB" id="A0A0G4HNJ9"/>
<sequence>MANKVSVLSAITALCHGVAVSGQATGHNQMSFDEDGPGAVGRLFKAPTRYIIKYRDNGSKDNVFRQAKSLHGEVKLELEDLNAVAMEFPDDSSVKSLEFSDDIEYIEVDHVRWPMVEPEDFSKSSSSSSSNNILGLGSEETLSADSAEKRRAQATPLIDLYGLRMVESEIVQQAGGSARSTPATVPVCIMDTGYTPEHSDLPERPFAVGDPSPVGACNTRACCCDKQGQCSSCTTSPCNCAPSLTQQVCRSSVGCPTLNPWNDASGHGTHVAGTVLALENGGGVKGVCPTCRPVVVRVFNDAGHFSYASEVAGAALACQRQGAKIINMSLGGGAATQLEWTTFSRLNSQGMIVFASSGNAGNSVISYPAGYSGVLGVGAVGEDMKRARFSQYNHAVDITAPGVDVVSSYPLGRGSFGVRLGMTTTAGVPTGSIRKFGGSATGVLPPTLMCHTGLMPEASDNCRGKICLTPRGEHTFQAKVDACKRHGGVASVIYNNVAEPYASAVDQPDEWRIFVVALAQIEGQNLAAALESNASITASIEIGGPTDYSALSGTSMSSPHAAGVAGLLWSKHPRCDAETIRSAMLASAIPLPAGTAGNCPAETPASHCHGRGLANAFTAMDYLCSRSFSCLDTAVCTDFNARKPGRSPYVAPTPEPSTDESAPAPPAGEAPEATPSP</sequence>
<feature type="chain" id="PRO_5005191605" description="subtilisin" evidence="11">
    <location>
        <begin position="18"/>
        <end position="677"/>
    </location>
</feature>
<dbReference type="AlphaFoldDB" id="A0A0G4HNJ9"/>
<keyword evidence="5 9" id="KW-0720">Serine protease</keyword>
<dbReference type="InterPro" id="IPR015500">
    <property type="entry name" value="Peptidase_S8_subtilisin-rel"/>
</dbReference>
<dbReference type="PROSITE" id="PS00137">
    <property type="entry name" value="SUBTILASE_HIS"/>
    <property type="match status" value="1"/>
</dbReference>
<dbReference type="Pfam" id="PF00082">
    <property type="entry name" value="Peptidase_S8"/>
    <property type="match status" value="2"/>
</dbReference>
<dbReference type="Pfam" id="PF02225">
    <property type="entry name" value="PA"/>
    <property type="match status" value="1"/>
</dbReference>
<dbReference type="PROSITE" id="PS00138">
    <property type="entry name" value="SUBTILASE_SER"/>
    <property type="match status" value="1"/>
</dbReference>
<evidence type="ECO:0000256" key="1">
    <source>
        <dbReference type="ARBA" id="ARBA00011073"/>
    </source>
</evidence>
<dbReference type="InterPro" id="IPR022398">
    <property type="entry name" value="Peptidase_S8_His-AS"/>
</dbReference>
<dbReference type="SUPFAM" id="SSF52743">
    <property type="entry name" value="Subtilisin-like"/>
    <property type="match status" value="1"/>
</dbReference>